<gene>
    <name evidence="1" type="ORF">HCDG_00853</name>
</gene>
<protein>
    <submittedName>
        <fullName evidence="1">Gamma-glutamyltranspeptidase</fullName>
    </submittedName>
</protein>
<evidence type="ECO:0000313" key="2">
    <source>
        <dbReference type="Proteomes" id="UP000002624"/>
    </source>
</evidence>
<dbReference type="Gene3D" id="3.60.20.40">
    <property type="match status" value="1"/>
</dbReference>
<dbReference type="InterPro" id="IPR043138">
    <property type="entry name" value="GGT_lsub"/>
</dbReference>
<proteinExistence type="predicted"/>
<dbReference type="EMBL" id="GG692419">
    <property type="protein sequence ID" value="EER45274.1"/>
    <property type="molecule type" value="Genomic_DNA"/>
</dbReference>
<dbReference type="STRING" id="544712.C6H2C1"/>
<dbReference type="VEuPathDB" id="FungiDB:HCDG_00853"/>
<name>C6H2C1_AJECH</name>
<reference evidence="2" key="1">
    <citation type="submission" date="2009-05" db="EMBL/GenBank/DDBJ databases">
        <title>The genome sequence of Ajellomyces capsulatus strain H143.</title>
        <authorList>
            <person name="Champion M."/>
            <person name="Cuomo C.A."/>
            <person name="Ma L.-J."/>
            <person name="Henn M.R."/>
            <person name="Sil A."/>
            <person name="Goldman B."/>
            <person name="Young S.K."/>
            <person name="Kodira C.D."/>
            <person name="Zeng Q."/>
            <person name="Koehrsen M."/>
            <person name="Alvarado L."/>
            <person name="Berlin A.M."/>
            <person name="Borenstein D."/>
            <person name="Chen Z."/>
            <person name="Engels R."/>
            <person name="Freedman E."/>
            <person name="Gellesch M."/>
            <person name="Goldberg J."/>
            <person name="Griggs A."/>
            <person name="Gujja S."/>
            <person name="Heiman D.I."/>
            <person name="Hepburn T.A."/>
            <person name="Howarth C."/>
            <person name="Jen D."/>
            <person name="Larson L."/>
            <person name="Lewis B."/>
            <person name="Mehta T."/>
            <person name="Park D."/>
            <person name="Pearson M."/>
            <person name="Roberts A."/>
            <person name="Saif S."/>
            <person name="Shea T.D."/>
            <person name="Shenoy N."/>
            <person name="Sisk P."/>
            <person name="Stolte C."/>
            <person name="Sykes S."/>
            <person name="Walk T."/>
            <person name="White J."/>
            <person name="Yandava C."/>
            <person name="Klein B."/>
            <person name="McEwen J.G."/>
            <person name="Puccia R."/>
            <person name="Goldman G.H."/>
            <person name="Felipe M.S."/>
            <person name="Nino-Vega G."/>
            <person name="San-Blas G."/>
            <person name="Taylor J.W."/>
            <person name="Mendoza L."/>
            <person name="Galagan J.E."/>
            <person name="Nusbaum C."/>
            <person name="Birren B.W."/>
        </authorList>
    </citation>
    <scope>NUCLEOTIDE SEQUENCE [LARGE SCALE GENOMIC DNA]</scope>
    <source>
        <strain evidence="2">H143</strain>
    </source>
</reference>
<dbReference type="PRINTS" id="PR01210">
    <property type="entry name" value="GGTRANSPTASE"/>
</dbReference>
<dbReference type="Gene3D" id="1.10.246.130">
    <property type="match status" value="1"/>
</dbReference>
<dbReference type="HOGENOM" id="CLU_014813_3_1_1"/>
<organism evidence="1 2">
    <name type="scientific">Ajellomyces capsulatus (strain H143)</name>
    <name type="common">Darling's disease fungus</name>
    <name type="synonym">Histoplasma capsulatum</name>
    <dbReference type="NCBI Taxonomy" id="544712"/>
    <lineage>
        <taxon>Eukaryota</taxon>
        <taxon>Fungi</taxon>
        <taxon>Dikarya</taxon>
        <taxon>Ascomycota</taxon>
        <taxon>Pezizomycotina</taxon>
        <taxon>Eurotiomycetes</taxon>
        <taxon>Eurotiomycetidae</taxon>
        <taxon>Onygenales</taxon>
        <taxon>Ajellomycetaceae</taxon>
        <taxon>Histoplasma</taxon>
    </lineage>
</organism>
<dbReference type="InterPro" id="IPR043137">
    <property type="entry name" value="GGT_ssub_C"/>
</dbReference>
<accession>C6H2C1</accession>
<dbReference type="SUPFAM" id="SSF56235">
    <property type="entry name" value="N-terminal nucleophile aminohydrolases (Ntn hydrolases)"/>
    <property type="match status" value="1"/>
</dbReference>
<dbReference type="PANTHER" id="PTHR43881:SF1">
    <property type="entry name" value="GAMMA-GLUTAMYLTRANSPEPTIDASE (AFU_ORTHOLOGUE AFUA_4G13580)"/>
    <property type="match status" value="1"/>
</dbReference>
<dbReference type="MEROPS" id="T03.025"/>
<evidence type="ECO:0000313" key="1">
    <source>
        <dbReference type="EMBL" id="EER45274.1"/>
    </source>
</evidence>
<dbReference type="InterPro" id="IPR052896">
    <property type="entry name" value="GGT-like_enzyme"/>
</dbReference>
<dbReference type="eggNOG" id="KOG2410">
    <property type="taxonomic scope" value="Eukaryota"/>
</dbReference>
<sequence length="600" mass="64791">MPLNARDVFSAPEPKFCAFPSRRSVVHSTKGIIACTQPLAAAAGQRILRDGGNAADAAVAVAAALNITEPSSTGIGGDMFCLFYNAKTKKVHALNGSGRAAANISLDFVRKELRLAAGEEGKIPMTSVHAVTTPGAAAGWVDTVERFGSGKLSLEQILTPAIELGEEGFPVSELAASFWAESEKLIRDASPNFREMLKPCPSGKDGVRCPQAGEIFKNPTLAQTFRTLAKEGKKGFYQGRIGEAIIKVVQDLGGRLSLDDLKYHMETGSQDVDAISLKLNPTDIGGIKRDGKGEIEIWEHPPNGQGIVALMTLGILEELSRTGKIPHFAAEQHNSSVYLHAVIESLRIAFADASWWVTDPDVENVPSKELISRAYLAKRAELFDPDKACDVIDHGSPAHNHCDTVYFAVTDQEGNGMSFINSNYGGFGTCIIPQGCGFTLQNRGANFSLTPGHPNVLAPRKRPYHTIIPAMVTNTSDNSLHTVYGVMGGFMQPQGHVQVLMNMLAFDQTPQTALDAPRICIGAGMPERGKPLRHVVYLEEGIKESVVEELKKLGHNVEVLKGFKRGMFGRGQVIRCHFDEQKRVYSAGSDMRGDGAAFPV</sequence>
<dbReference type="OMA" id="EGNMVSY"/>
<dbReference type="PANTHER" id="PTHR43881">
    <property type="entry name" value="GAMMA-GLUTAMYLTRANSPEPTIDASE (AFU_ORTHOLOGUE AFUA_4G13580)"/>
    <property type="match status" value="1"/>
</dbReference>
<dbReference type="OrthoDB" id="2015213at2759"/>
<dbReference type="Proteomes" id="UP000002624">
    <property type="component" value="Unassembled WGS sequence"/>
</dbReference>
<dbReference type="InterPro" id="IPR029055">
    <property type="entry name" value="Ntn_hydrolases_N"/>
</dbReference>
<dbReference type="Pfam" id="PF01019">
    <property type="entry name" value="G_glu_transpept"/>
    <property type="match status" value="1"/>
</dbReference>
<dbReference type="AlphaFoldDB" id="C6H2C1"/>